<comment type="caution">
    <text evidence="2">The sequence shown here is derived from an EMBL/GenBank/DDBJ whole genome shotgun (WGS) entry which is preliminary data.</text>
</comment>
<dbReference type="PANTHER" id="PTHR47269:SF1">
    <property type="entry name" value="PEPTIDYL-PROLYL CIS-TRANS ISOMERASE CYP21-4"/>
    <property type="match status" value="1"/>
</dbReference>
<dbReference type="OrthoDB" id="271386at2759"/>
<feature type="transmembrane region" description="Helical" evidence="1">
    <location>
        <begin position="21"/>
        <end position="43"/>
    </location>
</feature>
<keyword evidence="1" id="KW-0812">Transmembrane</keyword>
<dbReference type="AlphaFoldDB" id="A0A843TK01"/>
<dbReference type="Proteomes" id="UP000652761">
    <property type="component" value="Unassembled WGS sequence"/>
</dbReference>
<keyword evidence="3" id="KW-1185">Reference proteome</keyword>
<keyword evidence="1" id="KW-1133">Transmembrane helix</keyword>
<organism evidence="2 3">
    <name type="scientific">Colocasia esculenta</name>
    <name type="common">Wild taro</name>
    <name type="synonym">Arum esculentum</name>
    <dbReference type="NCBI Taxonomy" id="4460"/>
    <lineage>
        <taxon>Eukaryota</taxon>
        <taxon>Viridiplantae</taxon>
        <taxon>Streptophyta</taxon>
        <taxon>Embryophyta</taxon>
        <taxon>Tracheophyta</taxon>
        <taxon>Spermatophyta</taxon>
        <taxon>Magnoliopsida</taxon>
        <taxon>Liliopsida</taxon>
        <taxon>Araceae</taxon>
        <taxon>Aroideae</taxon>
        <taxon>Colocasieae</taxon>
        <taxon>Colocasia</taxon>
    </lineage>
</organism>
<protein>
    <submittedName>
        <fullName evidence="2">Uncharacterized protein</fullName>
    </submittedName>
</protein>
<gene>
    <name evidence="2" type="ORF">Taro_002140</name>
</gene>
<evidence type="ECO:0000256" key="1">
    <source>
        <dbReference type="SAM" id="Phobius"/>
    </source>
</evidence>
<evidence type="ECO:0000313" key="3">
    <source>
        <dbReference type="Proteomes" id="UP000652761"/>
    </source>
</evidence>
<proteinExistence type="predicted"/>
<dbReference type="PANTHER" id="PTHR47269">
    <property type="entry name" value="PEPTIDYL-PROLYL CIS-TRANS ISOMERASE CYP21-4"/>
    <property type="match status" value="1"/>
</dbReference>
<name>A0A843TK01_COLES</name>
<sequence length="90" mass="10165">MGRIKPQALLIQSKKKKGPARISMTTIITCNLVVIVVVLSLYATYRHWYRRSDGQVGADMKRTEDFGMLEGAKKVKLPSYASPVWCGFIF</sequence>
<reference evidence="2" key="1">
    <citation type="submission" date="2017-07" db="EMBL/GenBank/DDBJ databases">
        <title>Taro Niue Genome Assembly and Annotation.</title>
        <authorList>
            <person name="Atibalentja N."/>
            <person name="Keating K."/>
            <person name="Fields C.J."/>
        </authorList>
    </citation>
    <scope>NUCLEOTIDE SEQUENCE</scope>
    <source>
        <strain evidence="2">Niue_2</strain>
        <tissue evidence="2">Leaf</tissue>
    </source>
</reference>
<dbReference type="EMBL" id="NMUH01000048">
    <property type="protein sequence ID" value="MQL69813.1"/>
    <property type="molecule type" value="Genomic_DNA"/>
</dbReference>
<keyword evidence="1" id="KW-0472">Membrane</keyword>
<accession>A0A843TK01</accession>
<evidence type="ECO:0000313" key="2">
    <source>
        <dbReference type="EMBL" id="MQL69813.1"/>
    </source>
</evidence>